<reference evidence="1" key="1">
    <citation type="submission" date="2021-03" db="EMBL/GenBank/DDBJ databases">
        <title>Evolutionary priming and transition to the ectomycorrhizal habit in an iconic lineage of mushroom-forming fungi: is preadaptation a requirement?</title>
        <authorList>
            <consortium name="DOE Joint Genome Institute"/>
            <person name="Looney B.P."/>
            <person name="Miyauchi S."/>
            <person name="Morin E."/>
            <person name="Drula E."/>
            <person name="Courty P.E."/>
            <person name="Chicoki N."/>
            <person name="Fauchery L."/>
            <person name="Kohler A."/>
            <person name="Kuo A."/>
            <person name="LaButti K."/>
            <person name="Pangilinan J."/>
            <person name="Lipzen A."/>
            <person name="Riley R."/>
            <person name="Andreopoulos W."/>
            <person name="He G."/>
            <person name="Johnson J."/>
            <person name="Barry K.W."/>
            <person name="Grigoriev I.V."/>
            <person name="Nagy L."/>
            <person name="Hibbett D."/>
            <person name="Henrissat B."/>
            <person name="Matheny P.B."/>
            <person name="Labbe J."/>
            <person name="Martin A.F."/>
        </authorList>
    </citation>
    <scope>NUCLEOTIDE SEQUENCE</scope>
    <source>
        <strain evidence="1">BPL698</strain>
    </source>
</reference>
<dbReference type="EMBL" id="JAGFNK010000148">
    <property type="protein sequence ID" value="KAI9464784.1"/>
    <property type="molecule type" value="Genomic_DNA"/>
</dbReference>
<dbReference type="Proteomes" id="UP001207468">
    <property type="component" value="Unassembled WGS sequence"/>
</dbReference>
<evidence type="ECO:0000313" key="1">
    <source>
        <dbReference type="EMBL" id="KAI9464784.1"/>
    </source>
</evidence>
<comment type="caution">
    <text evidence="1">The sequence shown here is derived from an EMBL/GenBank/DDBJ whole genome shotgun (WGS) entry which is preliminary data.</text>
</comment>
<accession>A0ACC0U5N1</accession>
<proteinExistence type="predicted"/>
<organism evidence="1 2">
    <name type="scientific">Russula earlei</name>
    <dbReference type="NCBI Taxonomy" id="71964"/>
    <lineage>
        <taxon>Eukaryota</taxon>
        <taxon>Fungi</taxon>
        <taxon>Dikarya</taxon>
        <taxon>Basidiomycota</taxon>
        <taxon>Agaricomycotina</taxon>
        <taxon>Agaricomycetes</taxon>
        <taxon>Russulales</taxon>
        <taxon>Russulaceae</taxon>
        <taxon>Russula</taxon>
    </lineage>
</organism>
<protein>
    <submittedName>
        <fullName evidence="1">Cation-transporting ATPase</fullName>
    </submittedName>
</protein>
<evidence type="ECO:0000313" key="2">
    <source>
        <dbReference type="Proteomes" id="UP001207468"/>
    </source>
</evidence>
<gene>
    <name evidence="1" type="ORF">F5148DRAFT_1276414</name>
</gene>
<sequence length="1263" mass="140250">MSFDTDDTHVRVQHGGPASLLHNRLLHVLIDDCKGGRVLFHHRVHTPMVPQSTCRVSVNILSPEVSGADLRVSIPRWQHLYAVPFLPLYPLLAYAYYVKYDEWLTSEEWTFLACVLLGAGHALSFLVTRWSAKAKAWITTRTARSLAEADCIRIRPAPHRGQGEIVPLVKRVPSDPTTYSFSYQQDPYSVHSSEPITFGQLPYPSSTHPPLANYRKPVGLTASVLPALQSMYGKNEFNIPIPSFGSLFSEHATAPFFVFQVFCVALWMLDEYWYYSLFTLFMLIVFECTVVWQRLKTLTEFRTMSVAPFPIQVLRSSKWVALQSDELLPGDVVSLVRSHQAETNIPADILLIQGTCIVNEAMLSGESTPLLKESIELLDSSERLDADGQHKNAVLFSGTKLLQGSNGGNTPDGGCLGIVLRTGFGTAQGQLVRTMIFSTERVSANNLESFLFIGFLLIFAIAASWYVWVKGIERNLKKSKLLLDCVLIVTSVVPPELPMELSLAVNASLVALSKFAIFCTEPFRIPFAGRVDVCCFDKTGTITAENLVVEGIAGVDSSDHLKLVDVKTISRETTLCLAGAHALVRLDDGTVVGDPMEKATLDALEWQVGNGDGVAPASSSAPHRTTVSIRRRFQFNSSLKRMSTVSTLPGGRGLVAVKGAPETLKAMLAHVPSDYDETYKWYTRRGSRVLALGMKEYDSISMDKIKKLNRDEVESRLQFAGFLIFHSPLKPDAVDALKMLADSSHRCIMITGDNPLTALHVARDVEIVDREALILDLKENPAHESDLEWRTVDETKMFPVDPTKPLDQALLDNYDICVTGAALKQFMPQPTWRQLVQHTWVYARVSPSQKEFIVTSLRTLGYTTLMAGDGTNDVGALKQAHIGVALLDGTAEDLQKIAERERLDRIKKVYESQLKISSRFNQPPPPVPPAIAHLVPDAVVAQQKAATDQAEARKRNPLEKFDLATITNSLADMEGDEDVPKIKLGDASCAAPFTSKLSNVSAITHIIRQGRCTLVATIQMYKILALNCLITAYSLSVQYLDGIKFGDYQVTVTGMLMSVCFLCISRAKPVEKLSRERPLNNIFNFYVLLSVLLQFALHIVSMVYITELAHGLEDRGPIDLEAKFEANLLNTAVYLLGLSQQVSTFAINFQGRPFREGIRENSALYWGLVGAGAVAFSGATDFVPELNRWLQVVEMDNSFKLRLTASMVIDFIGCWAIEKACKYLFADIEPKSMVTRGRERRERRRAAELLARNEAIDSEKKTQ</sequence>
<keyword evidence="2" id="KW-1185">Reference proteome</keyword>
<name>A0ACC0U5N1_9AGAM</name>